<sequence>MRSLLGTCPGALVPWCLGALVPWCLVPWCPGACGRLRVGLRARRTRASLVWGTARGGCEE</sequence>
<gene>
    <name evidence="1" type="ORF">FNH04_30425</name>
</gene>
<keyword evidence="2" id="KW-1185">Reference proteome</keyword>
<name>A0A5N8W996_9ACTN</name>
<proteinExistence type="predicted"/>
<organism evidence="1 2">
    <name type="scientific">Streptomyces phyllanthi</name>
    <dbReference type="NCBI Taxonomy" id="1803180"/>
    <lineage>
        <taxon>Bacteria</taxon>
        <taxon>Bacillati</taxon>
        <taxon>Actinomycetota</taxon>
        <taxon>Actinomycetes</taxon>
        <taxon>Kitasatosporales</taxon>
        <taxon>Streptomycetaceae</taxon>
        <taxon>Streptomyces</taxon>
    </lineage>
</organism>
<dbReference type="EMBL" id="VJZE01000286">
    <property type="protein sequence ID" value="MPY44063.1"/>
    <property type="molecule type" value="Genomic_DNA"/>
</dbReference>
<dbReference type="Proteomes" id="UP000326979">
    <property type="component" value="Unassembled WGS sequence"/>
</dbReference>
<reference evidence="1 2" key="1">
    <citation type="submission" date="2019-07" db="EMBL/GenBank/DDBJ databases">
        <title>New species of Amycolatopsis and Streptomyces.</title>
        <authorList>
            <person name="Duangmal K."/>
            <person name="Teo W.F.A."/>
            <person name="Lipun K."/>
        </authorList>
    </citation>
    <scope>NUCLEOTIDE SEQUENCE [LARGE SCALE GENOMIC DNA]</scope>
    <source>
        <strain evidence="1 2">TISTR 2346</strain>
    </source>
</reference>
<protein>
    <submittedName>
        <fullName evidence="1">Uncharacterized protein</fullName>
    </submittedName>
</protein>
<evidence type="ECO:0000313" key="1">
    <source>
        <dbReference type="EMBL" id="MPY44063.1"/>
    </source>
</evidence>
<comment type="caution">
    <text evidence="1">The sequence shown here is derived from an EMBL/GenBank/DDBJ whole genome shotgun (WGS) entry which is preliminary data.</text>
</comment>
<dbReference type="AlphaFoldDB" id="A0A5N8W996"/>
<feature type="non-terminal residue" evidence="1">
    <location>
        <position position="60"/>
    </location>
</feature>
<evidence type="ECO:0000313" key="2">
    <source>
        <dbReference type="Proteomes" id="UP000326979"/>
    </source>
</evidence>
<accession>A0A5N8W996</accession>